<dbReference type="InterPro" id="IPR058712">
    <property type="entry name" value="SRA_ScoMcrA"/>
</dbReference>
<accession>S3ZB38</accession>
<reference evidence="2 3" key="1">
    <citation type="submission" date="2013-02" db="EMBL/GenBank/DDBJ databases">
        <title>Draft Genome Sequence of Streptomyces aurantiacus, Which Produces Setomimycin.</title>
        <authorList>
            <person name="Gruening B.A."/>
            <person name="Praeg A."/>
            <person name="Erxleben A."/>
            <person name="Guenther S."/>
            <person name="Mueller M."/>
        </authorList>
    </citation>
    <scope>NUCLEOTIDE SEQUENCE [LARGE SCALE GENOMIC DNA]</scope>
    <source>
        <strain evidence="2 3">JA 4570</strain>
    </source>
</reference>
<dbReference type="Proteomes" id="UP000014629">
    <property type="component" value="Unassembled WGS sequence"/>
</dbReference>
<name>S3ZB38_9ACTN</name>
<feature type="domain" description="ScoMcrA-like SRA" evidence="1">
    <location>
        <begin position="71"/>
        <end position="207"/>
    </location>
</feature>
<keyword evidence="3" id="KW-1185">Reference proteome</keyword>
<protein>
    <recommendedName>
        <fullName evidence="1">ScoMcrA-like SRA domain-containing protein</fullName>
    </recommendedName>
</protein>
<evidence type="ECO:0000313" key="3">
    <source>
        <dbReference type="Proteomes" id="UP000014629"/>
    </source>
</evidence>
<proteinExistence type="predicted"/>
<dbReference type="AlphaFoldDB" id="S3ZB38"/>
<gene>
    <name evidence="2" type="ORF">STRAU_6611</name>
</gene>
<comment type="caution">
    <text evidence="2">The sequence shown here is derived from an EMBL/GenBank/DDBJ whole genome shotgun (WGS) entry which is preliminary data.</text>
</comment>
<evidence type="ECO:0000259" key="1">
    <source>
        <dbReference type="Pfam" id="PF26348"/>
    </source>
</evidence>
<sequence length="361" mass="40479">MGSRLSCWRGGSLTRGQAYRWGKPPWLRVSARKVVDPAPRWAVASIFRVGICPKIFGGLRVTDWNIEVGEQLKRVAIHEEYGGRRQGGIGPSRVTPNVLLFTDPAKGHRHGYFDGWGDDGCYHYAGEGQVGDQKMTQGNLAIFNHERDGRALRLFRGVSSGVCQYLGQFTLPAERPWYLTDAPETGDGPVRSVIMFRLRPIDAAPREGVQLPYTPPPELRVDEVDVEQQHTERSLVDPAREPYEAERREAALALAYAEHLRLLGHKIVRQRITPPGELKPLYTDIFDATENVLIEAKGSVTREAVRTAIGQLFDYRRHINPRPSLELLVPSRPRQDLINLCGDVQISVIWPDGDNYVSSSG</sequence>
<dbReference type="EMBL" id="AOPZ01000422">
    <property type="protein sequence ID" value="EPH40348.1"/>
    <property type="molecule type" value="Genomic_DNA"/>
</dbReference>
<evidence type="ECO:0000313" key="2">
    <source>
        <dbReference type="EMBL" id="EPH40348.1"/>
    </source>
</evidence>
<dbReference type="Pfam" id="PF26348">
    <property type="entry name" value="SRA_ScoMcrA"/>
    <property type="match status" value="1"/>
</dbReference>
<organism evidence="2 3">
    <name type="scientific">Streptomyces aurantiacus JA 4570</name>
    <dbReference type="NCBI Taxonomy" id="1286094"/>
    <lineage>
        <taxon>Bacteria</taxon>
        <taxon>Bacillati</taxon>
        <taxon>Actinomycetota</taxon>
        <taxon>Actinomycetes</taxon>
        <taxon>Kitasatosporales</taxon>
        <taxon>Streptomycetaceae</taxon>
        <taxon>Streptomyces</taxon>
        <taxon>Streptomyces aurantiacus group</taxon>
    </lineage>
</organism>